<dbReference type="SUPFAM" id="SSF55190">
    <property type="entry name" value="Arginyl-tRNA synthetase (ArgRS), N-terminal 'additional' domain"/>
    <property type="match status" value="1"/>
</dbReference>
<dbReference type="GO" id="GO:0005524">
    <property type="term" value="F:ATP binding"/>
    <property type="evidence" value="ECO:0007669"/>
    <property type="project" value="UniProtKB-KW"/>
</dbReference>
<dbReference type="InterPro" id="IPR015300">
    <property type="entry name" value="DNA-bd_pseudobarrel_sf"/>
</dbReference>
<keyword evidence="4 14" id="KW-0436">Ligase</keyword>
<dbReference type="InterPro" id="IPR005148">
    <property type="entry name" value="Arg-tRNA-synth_N"/>
</dbReference>
<evidence type="ECO:0000256" key="13">
    <source>
        <dbReference type="ARBA" id="ARBA00049339"/>
    </source>
</evidence>
<dbReference type="PANTHER" id="PTHR11956">
    <property type="entry name" value="ARGINYL-TRNA SYNTHETASE"/>
    <property type="match status" value="1"/>
</dbReference>
<dbReference type="Pfam" id="PF02362">
    <property type="entry name" value="B3"/>
    <property type="match status" value="2"/>
</dbReference>
<keyword evidence="7 14" id="KW-0648">Protein biosynthesis</keyword>
<accession>M7YDV6</accession>
<evidence type="ECO:0000256" key="1">
    <source>
        <dbReference type="ARBA" id="ARBA00004123"/>
    </source>
</evidence>
<feature type="compositionally biased region" description="Low complexity" evidence="15">
    <location>
        <begin position="752"/>
        <end position="765"/>
    </location>
</feature>
<dbReference type="NCBIfam" id="TIGR00456">
    <property type="entry name" value="argS"/>
    <property type="match status" value="1"/>
</dbReference>
<feature type="compositionally biased region" description="Polar residues" evidence="15">
    <location>
        <begin position="7"/>
        <end position="20"/>
    </location>
</feature>
<evidence type="ECO:0000256" key="5">
    <source>
        <dbReference type="ARBA" id="ARBA00022741"/>
    </source>
</evidence>
<dbReference type="OMA" id="FYTNCQT"/>
<dbReference type="Gene3D" id="2.40.330.10">
    <property type="entry name" value="DNA-binding pseudobarrel domain"/>
    <property type="match status" value="2"/>
</dbReference>
<dbReference type="FunFam" id="3.40.50.620:FF:000096">
    <property type="entry name" value="Arginine--tRNA ligase chloroplastic/mitochondrial"/>
    <property type="match status" value="1"/>
</dbReference>
<dbReference type="CDD" id="cd10017">
    <property type="entry name" value="B3_DNA"/>
    <property type="match status" value="2"/>
</dbReference>
<evidence type="ECO:0000256" key="4">
    <source>
        <dbReference type="ARBA" id="ARBA00022598"/>
    </source>
</evidence>
<evidence type="ECO:0000256" key="14">
    <source>
        <dbReference type="RuleBase" id="RU363038"/>
    </source>
</evidence>
<dbReference type="InterPro" id="IPR008909">
    <property type="entry name" value="DALR_anticod-bd"/>
</dbReference>
<dbReference type="PROSITE" id="PS50863">
    <property type="entry name" value="B3"/>
    <property type="match status" value="2"/>
</dbReference>
<evidence type="ECO:0000256" key="3">
    <source>
        <dbReference type="ARBA" id="ARBA00012837"/>
    </source>
</evidence>
<feature type="region of interest" description="Disordered" evidence="15">
    <location>
        <begin position="1"/>
        <end position="20"/>
    </location>
</feature>
<dbReference type="GO" id="GO:0005737">
    <property type="term" value="C:cytoplasm"/>
    <property type="evidence" value="ECO:0007669"/>
    <property type="project" value="InterPro"/>
</dbReference>
<keyword evidence="10 14" id="KW-0030">Aminoacyl-tRNA synthetase</keyword>
<dbReference type="GO" id="GO:0004814">
    <property type="term" value="F:arginine-tRNA ligase activity"/>
    <property type="evidence" value="ECO:0007669"/>
    <property type="project" value="UniProtKB-EC"/>
</dbReference>
<dbReference type="FunFam" id="1.10.730.10:FF:000006">
    <property type="entry name" value="Arginyl-tRNA synthetase 2, mitochondrial"/>
    <property type="match status" value="1"/>
</dbReference>
<dbReference type="InterPro" id="IPR035684">
    <property type="entry name" value="ArgRS_core"/>
</dbReference>
<dbReference type="AlphaFoldDB" id="M7YDV6"/>
<dbReference type="GO" id="GO:0006420">
    <property type="term" value="P:arginyl-tRNA aminoacylation"/>
    <property type="evidence" value="ECO:0007669"/>
    <property type="project" value="InterPro"/>
</dbReference>
<reference evidence="16" key="1">
    <citation type="journal article" date="2013" name="Nature">
        <title>Draft genome of the wheat A-genome progenitor Triticum urartu.</title>
        <authorList>
            <person name="Ling H.Q."/>
            <person name="Zhao S."/>
            <person name="Liu D."/>
            <person name="Wang J."/>
            <person name="Sun H."/>
            <person name="Zhang C."/>
            <person name="Fan H."/>
            <person name="Li D."/>
            <person name="Dong L."/>
            <person name="Tao Y."/>
            <person name="Gao C."/>
            <person name="Wu H."/>
            <person name="Li Y."/>
            <person name="Cui Y."/>
            <person name="Guo X."/>
            <person name="Zheng S."/>
            <person name="Wang B."/>
            <person name="Yu K."/>
            <person name="Liang Q."/>
            <person name="Yang W."/>
            <person name="Lou X."/>
            <person name="Chen J."/>
            <person name="Feng M."/>
            <person name="Jian J."/>
            <person name="Zhang X."/>
            <person name="Luo G."/>
            <person name="Jiang Y."/>
            <person name="Liu J."/>
            <person name="Wang Z."/>
            <person name="Sha Y."/>
            <person name="Zhang B."/>
            <person name="Wu H."/>
            <person name="Tang D."/>
            <person name="Shen Q."/>
            <person name="Xue P."/>
            <person name="Zou S."/>
            <person name="Wang X."/>
            <person name="Liu X."/>
            <person name="Wang F."/>
            <person name="Yang Y."/>
            <person name="An X."/>
            <person name="Dong Z."/>
            <person name="Zhang K."/>
            <person name="Zhang X."/>
            <person name="Luo M.C."/>
            <person name="Dvorak J."/>
            <person name="Tong Y."/>
            <person name="Wang J."/>
            <person name="Yang H."/>
            <person name="Li Z."/>
            <person name="Wang D."/>
            <person name="Zhang A."/>
            <person name="Wang J."/>
        </authorList>
    </citation>
    <scope>NUCLEOTIDE SEQUENCE</scope>
</reference>
<evidence type="ECO:0000256" key="9">
    <source>
        <dbReference type="ARBA" id="ARBA00023125"/>
    </source>
</evidence>
<keyword evidence="11" id="KW-0804">Transcription</keyword>
<keyword evidence="6 14" id="KW-0067">ATP-binding</keyword>
<keyword evidence="12" id="KW-0539">Nucleus</keyword>
<dbReference type="InterPro" id="IPR009080">
    <property type="entry name" value="tRNAsynth_Ia_anticodon-bd"/>
</dbReference>
<dbReference type="InterPro" id="IPR014729">
    <property type="entry name" value="Rossmann-like_a/b/a_fold"/>
</dbReference>
<comment type="similarity">
    <text evidence="2 14">Belongs to the class-I aminoacyl-tRNA synthetase family.</text>
</comment>
<comment type="catalytic activity">
    <reaction evidence="13">
        <text>tRNA(Arg) + L-arginine + ATP = L-arginyl-tRNA(Arg) + AMP + diphosphate</text>
        <dbReference type="Rhea" id="RHEA:20301"/>
        <dbReference type="Rhea" id="RHEA-COMP:9658"/>
        <dbReference type="Rhea" id="RHEA-COMP:9673"/>
        <dbReference type="ChEBI" id="CHEBI:30616"/>
        <dbReference type="ChEBI" id="CHEBI:32682"/>
        <dbReference type="ChEBI" id="CHEBI:33019"/>
        <dbReference type="ChEBI" id="CHEBI:78442"/>
        <dbReference type="ChEBI" id="CHEBI:78513"/>
        <dbReference type="ChEBI" id="CHEBI:456215"/>
        <dbReference type="EC" id="6.1.1.19"/>
    </reaction>
</comment>
<evidence type="ECO:0000256" key="2">
    <source>
        <dbReference type="ARBA" id="ARBA00005594"/>
    </source>
</evidence>
<comment type="subcellular location">
    <subcellularLocation>
        <location evidence="1">Nucleus</location>
    </subcellularLocation>
</comment>
<keyword evidence="8" id="KW-0805">Transcription regulation</keyword>
<dbReference type="SUPFAM" id="SSF47323">
    <property type="entry name" value="Anticodon-binding domain of a subclass of class I aminoacyl-tRNA synthetases"/>
    <property type="match status" value="1"/>
</dbReference>
<dbReference type="Pfam" id="PF00750">
    <property type="entry name" value="tRNA-synt_1d"/>
    <property type="match status" value="1"/>
</dbReference>
<proteinExistence type="inferred from homology"/>
<feature type="compositionally biased region" description="Acidic residues" evidence="15">
    <location>
        <begin position="789"/>
        <end position="800"/>
    </location>
</feature>
<dbReference type="EMBL" id="KD250813">
    <property type="protein sequence ID" value="EMS48478.1"/>
    <property type="molecule type" value="Genomic_DNA"/>
</dbReference>
<protein>
    <recommendedName>
        <fullName evidence="3">arginine--tRNA ligase</fullName>
        <ecNumber evidence="3">6.1.1.19</ecNumber>
    </recommendedName>
</protein>
<evidence type="ECO:0000256" key="15">
    <source>
        <dbReference type="SAM" id="MobiDB-lite"/>
    </source>
</evidence>
<dbReference type="EC" id="6.1.1.19" evidence="3"/>
<feature type="region of interest" description="Disordered" evidence="15">
    <location>
        <begin position="752"/>
        <end position="813"/>
    </location>
</feature>
<evidence type="ECO:0000256" key="12">
    <source>
        <dbReference type="ARBA" id="ARBA00023242"/>
    </source>
</evidence>
<evidence type="ECO:0000313" key="16">
    <source>
        <dbReference type="EMBL" id="EMS48478.1"/>
    </source>
</evidence>
<evidence type="ECO:0000256" key="6">
    <source>
        <dbReference type="ARBA" id="ARBA00022840"/>
    </source>
</evidence>
<dbReference type="Gene3D" id="1.10.730.10">
    <property type="entry name" value="Isoleucyl-tRNA Synthetase, Domain 1"/>
    <property type="match status" value="1"/>
</dbReference>
<dbReference type="SMART" id="SM00836">
    <property type="entry name" value="DALR_1"/>
    <property type="match status" value="1"/>
</dbReference>
<dbReference type="GO" id="GO:0003677">
    <property type="term" value="F:DNA binding"/>
    <property type="evidence" value="ECO:0007669"/>
    <property type="project" value="UniProtKB-KW"/>
</dbReference>
<organism evidence="16">
    <name type="scientific">Triticum urartu</name>
    <name type="common">Red wild einkorn</name>
    <name type="synonym">Crithodium urartu</name>
    <dbReference type="NCBI Taxonomy" id="4572"/>
    <lineage>
        <taxon>Eukaryota</taxon>
        <taxon>Viridiplantae</taxon>
        <taxon>Streptophyta</taxon>
        <taxon>Embryophyta</taxon>
        <taxon>Tracheophyta</taxon>
        <taxon>Spermatophyta</taxon>
        <taxon>Magnoliopsida</taxon>
        <taxon>Liliopsida</taxon>
        <taxon>Poales</taxon>
        <taxon>Poaceae</taxon>
        <taxon>BOP clade</taxon>
        <taxon>Pooideae</taxon>
        <taxon>Triticodae</taxon>
        <taxon>Triticeae</taxon>
        <taxon>Triticinae</taxon>
        <taxon>Triticum</taxon>
    </lineage>
</organism>
<dbReference type="PANTHER" id="PTHR11956:SF9">
    <property type="entry name" value="ARGININE--TRNA LIGASE"/>
    <property type="match status" value="1"/>
</dbReference>
<dbReference type="InterPro" id="IPR036695">
    <property type="entry name" value="Arg-tRNA-synth_N_sf"/>
</dbReference>
<dbReference type="eggNOG" id="KOG4426">
    <property type="taxonomic scope" value="Eukaryota"/>
</dbReference>
<keyword evidence="9" id="KW-0238">DNA-binding</keyword>
<dbReference type="InterPro" id="IPR001278">
    <property type="entry name" value="Arg-tRNA-ligase"/>
</dbReference>
<dbReference type="GO" id="GO:0005634">
    <property type="term" value="C:nucleus"/>
    <property type="evidence" value="ECO:0007669"/>
    <property type="project" value="UniProtKB-SubCell"/>
</dbReference>
<keyword evidence="5 14" id="KW-0547">Nucleotide-binding</keyword>
<dbReference type="InterPro" id="IPR003340">
    <property type="entry name" value="B3_DNA-bd"/>
</dbReference>
<feature type="compositionally biased region" description="Basic and acidic residues" evidence="15">
    <location>
        <begin position="801"/>
        <end position="813"/>
    </location>
</feature>
<dbReference type="Pfam" id="PF05746">
    <property type="entry name" value="DALR_1"/>
    <property type="match status" value="1"/>
</dbReference>
<sequence>MGGEAAFTSSSTPHSQPQETEAIQCRVESVKRHLSRLVVKSLCAVAADFDVEPMLEVSKSGFSDYQCNNAMSLFPRIRESATNLGNPNAVGQAIADNLPPSRIVESTSVVGPGYVNIVLSSDWIAQEMHVGHIRSTIIGDTLARIFEFANIEVLRCNHVGDWGTQFGMLIQFLFEKFPNGEEAANQAIGDLQSFYRDAKKKFDEDPDFKGRAQQAVVRLQRGEDRYLAAWKSICQISRNEFDLVYKRLNVELEEKGESFYNPYIPRVLEELTGKGLITESKGARVIEGRKPPLIVVKRDGGFNYASTDLAALWYRLNVEMAEWIIYVTDVGQQQHFHSVFSAARMAGWLPDQKEEKYPKASHVGFGFVLGADGSRFRTRSSDGAVRLVDLLDEAKSQSLAQLIKRLTENGQIAKWTDEELDKTSEAIGYGAVKYADLKNNRLTDYKFSYEQMLSDKGNTAVYLQYAHARICSIIQKSNKDVEELKMTEFITLGHPDERSLGLHLIQFAEVVEQICDDLSPHRLCDYLYTLSERFSQFYTNCQTCQCFMISREYHDRFLQIPCQPKAACVHICIGGPESSSLNHHFLLELLCQVHMAGLASQVKRYCDCYKRYAGHLDGKMRCFRGRMTANFRHGMGSRSAVNPVIPYKFIDHFGGNISRTIELESRNGSMYTIEVSKLMNETVLRQHGWEAFVDAHGVEENDSLLFRHIEKSRFEVLVLDSDDCEKVLPSAGIKVASCNVQESCSMDYIDISSSSGDDTTRSPGSQRFAACERGDSSHPRKTALKNDSSSEEDSGEDTDAAEEHSEHELSFELDDIRQTPCAGRAYVLSRCGHLSGAQEERVTRFLQDVRAETPVFVAIMKMSTQNRTIVIPKLFAEEHFPRESQNLTLQRPGKSKKWHPWFSIRKDRCGHVLTGSRWVGFLRDNGVQEGDLCVFQPVQGTGTRSKFTVHLLHESLGASGSTGPKKRVGCCYGRPA</sequence>
<dbReference type="PRINTS" id="PR01038">
    <property type="entry name" value="TRNASYNTHARG"/>
</dbReference>
<dbReference type="Gene3D" id="3.40.50.620">
    <property type="entry name" value="HUPs"/>
    <property type="match status" value="1"/>
</dbReference>
<evidence type="ECO:0000256" key="11">
    <source>
        <dbReference type="ARBA" id="ARBA00023163"/>
    </source>
</evidence>
<gene>
    <name evidence="16" type="ORF">TRIUR3_19080</name>
</gene>
<evidence type="ECO:0000256" key="10">
    <source>
        <dbReference type="ARBA" id="ARBA00023146"/>
    </source>
</evidence>
<dbReference type="SUPFAM" id="SSF52374">
    <property type="entry name" value="Nucleotidylyl transferase"/>
    <property type="match status" value="1"/>
</dbReference>
<dbReference type="SMART" id="SM01019">
    <property type="entry name" value="B3"/>
    <property type="match status" value="2"/>
</dbReference>
<evidence type="ECO:0000256" key="7">
    <source>
        <dbReference type="ARBA" id="ARBA00022917"/>
    </source>
</evidence>
<dbReference type="SUPFAM" id="SSF101936">
    <property type="entry name" value="DNA-binding pseudobarrel domain"/>
    <property type="match status" value="2"/>
</dbReference>
<name>M7YDV6_TRIUA</name>
<dbReference type="SMART" id="SM01016">
    <property type="entry name" value="Arg_tRNA_synt_N"/>
    <property type="match status" value="1"/>
</dbReference>
<evidence type="ECO:0000256" key="8">
    <source>
        <dbReference type="ARBA" id="ARBA00023015"/>
    </source>
</evidence>
<dbReference type="STRING" id="4572.M7YDV6"/>